<evidence type="ECO:0000313" key="3">
    <source>
        <dbReference type="Proteomes" id="UP000235672"/>
    </source>
</evidence>
<sequence>MSQLTPLLRQITKNASHPNGLLYGMQLERARVKYLVKEELEGGTQAVALDAPKEKVQELTVEEKVEGDVNVQRESAARNEEDEACGGKRDEILN</sequence>
<evidence type="ECO:0000256" key="1">
    <source>
        <dbReference type="SAM" id="MobiDB-lite"/>
    </source>
</evidence>
<keyword evidence="3" id="KW-1185">Reference proteome</keyword>
<dbReference type="EMBL" id="KZ613468">
    <property type="protein sequence ID" value="PMD26141.1"/>
    <property type="molecule type" value="Genomic_DNA"/>
</dbReference>
<dbReference type="AlphaFoldDB" id="A0A2J6QIQ0"/>
<feature type="region of interest" description="Disordered" evidence="1">
    <location>
        <begin position="66"/>
        <end position="94"/>
    </location>
</feature>
<name>A0A2J6QIQ0_9HELO</name>
<reference evidence="2 3" key="1">
    <citation type="submission" date="2016-05" db="EMBL/GenBank/DDBJ databases">
        <title>A degradative enzymes factory behind the ericoid mycorrhizal symbiosis.</title>
        <authorList>
            <consortium name="DOE Joint Genome Institute"/>
            <person name="Martino E."/>
            <person name="Morin E."/>
            <person name="Grelet G."/>
            <person name="Kuo A."/>
            <person name="Kohler A."/>
            <person name="Daghino S."/>
            <person name="Barry K."/>
            <person name="Choi C."/>
            <person name="Cichocki N."/>
            <person name="Clum A."/>
            <person name="Copeland A."/>
            <person name="Hainaut M."/>
            <person name="Haridas S."/>
            <person name="Labutti K."/>
            <person name="Lindquist E."/>
            <person name="Lipzen A."/>
            <person name="Khouja H.-R."/>
            <person name="Murat C."/>
            <person name="Ohm R."/>
            <person name="Olson A."/>
            <person name="Spatafora J."/>
            <person name="Veneault-Fourrey C."/>
            <person name="Henrissat B."/>
            <person name="Grigoriev I."/>
            <person name="Martin F."/>
            <person name="Perotto S."/>
        </authorList>
    </citation>
    <scope>NUCLEOTIDE SEQUENCE [LARGE SCALE GENOMIC DNA]</scope>
    <source>
        <strain evidence="2 3">UAMH 7357</strain>
    </source>
</reference>
<proteinExistence type="predicted"/>
<protein>
    <submittedName>
        <fullName evidence="2">Uncharacterized protein</fullName>
    </submittedName>
</protein>
<dbReference type="Proteomes" id="UP000235672">
    <property type="component" value="Unassembled WGS sequence"/>
</dbReference>
<organism evidence="2 3">
    <name type="scientific">Hyaloscypha hepaticicola</name>
    <dbReference type="NCBI Taxonomy" id="2082293"/>
    <lineage>
        <taxon>Eukaryota</taxon>
        <taxon>Fungi</taxon>
        <taxon>Dikarya</taxon>
        <taxon>Ascomycota</taxon>
        <taxon>Pezizomycotina</taxon>
        <taxon>Leotiomycetes</taxon>
        <taxon>Helotiales</taxon>
        <taxon>Hyaloscyphaceae</taxon>
        <taxon>Hyaloscypha</taxon>
    </lineage>
</organism>
<evidence type="ECO:0000313" key="2">
    <source>
        <dbReference type="EMBL" id="PMD26141.1"/>
    </source>
</evidence>
<accession>A0A2J6QIQ0</accession>
<feature type="compositionally biased region" description="Basic and acidic residues" evidence="1">
    <location>
        <begin position="75"/>
        <end position="94"/>
    </location>
</feature>
<dbReference type="OrthoDB" id="3434987at2759"/>
<gene>
    <name evidence="2" type="ORF">NA56DRAFT_641667</name>
</gene>